<proteinExistence type="predicted"/>
<dbReference type="EMBL" id="JAGKQM010000013">
    <property type="protein sequence ID" value="KAH0890184.1"/>
    <property type="molecule type" value="Genomic_DNA"/>
</dbReference>
<organism evidence="3 4">
    <name type="scientific">Brassica napus</name>
    <name type="common">Rape</name>
    <dbReference type="NCBI Taxonomy" id="3708"/>
    <lineage>
        <taxon>Eukaryota</taxon>
        <taxon>Viridiplantae</taxon>
        <taxon>Streptophyta</taxon>
        <taxon>Embryophyta</taxon>
        <taxon>Tracheophyta</taxon>
        <taxon>Spermatophyta</taxon>
        <taxon>Magnoliopsida</taxon>
        <taxon>eudicotyledons</taxon>
        <taxon>Gunneridae</taxon>
        <taxon>Pentapetalae</taxon>
        <taxon>rosids</taxon>
        <taxon>malvids</taxon>
        <taxon>Brassicales</taxon>
        <taxon>Brassicaceae</taxon>
        <taxon>Brassiceae</taxon>
        <taxon>Brassica</taxon>
    </lineage>
</organism>
<evidence type="ECO:0000256" key="1">
    <source>
        <dbReference type="ARBA" id="ARBA00022737"/>
    </source>
</evidence>
<protein>
    <recommendedName>
        <fullName evidence="5">Pentatricopeptide repeat-containing protein</fullName>
    </recommendedName>
</protein>
<keyword evidence="1" id="KW-0677">Repeat</keyword>
<accession>A0ABQ8ACC3</accession>
<dbReference type="Gene3D" id="1.25.40.10">
    <property type="entry name" value="Tetratricopeptide repeat domain"/>
    <property type="match status" value="3"/>
</dbReference>
<dbReference type="NCBIfam" id="TIGR00756">
    <property type="entry name" value="PPR"/>
    <property type="match status" value="4"/>
</dbReference>
<comment type="caution">
    <text evidence="3">The sequence shown here is derived from an EMBL/GenBank/DDBJ whole genome shotgun (WGS) entry which is preliminary data.</text>
</comment>
<dbReference type="Pfam" id="PF01535">
    <property type="entry name" value="PPR"/>
    <property type="match status" value="3"/>
</dbReference>
<dbReference type="InterPro" id="IPR002885">
    <property type="entry name" value="PPR_rpt"/>
</dbReference>
<evidence type="ECO:0000256" key="2">
    <source>
        <dbReference type="PROSITE-ProRule" id="PRU00708"/>
    </source>
</evidence>
<dbReference type="Pfam" id="PF20431">
    <property type="entry name" value="E_motif"/>
    <property type="match status" value="1"/>
</dbReference>
<feature type="repeat" description="PPR" evidence="2">
    <location>
        <begin position="355"/>
        <end position="389"/>
    </location>
</feature>
<dbReference type="PROSITE" id="PS51375">
    <property type="entry name" value="PPR"/>
    <property type="match status" value="2"/>
</dbReference>
<dbReference type="InterPro" id="IPR011990">
    <property type="entry name" value="TPR-like_helical_dom_sf"/>
</dbReference>
<dbReference type="Proteomes" id="UP000824890">
    <property type="component" value="Unassembled WGS sequence"/>
</dbReference>
<evidence type="ECO:0008006" key="5">
    <source>
        <dbReference type="Google" id="ProtNLM"/>
    </source>
</evidence>
<dbReference type="InterPro" id="IPR046960">
    <property type="entry name" value="PPR_At4g14850-like_plant"/>
</dbReference>
<reference evidence="3 4" key="1">
    <citation type="submission" date="2021-05" db="EMBL/GenBank/DDBJ databases">
        <title>Genome Assembly of Synthetic Allotetraploid Brassica napus Reveals Homoeologous Exchanges between Subgenomes.</title>
        <authorList>
            <person name="Davis J.T."/>
        </authorList>
    </citation>
    <scope>NUCLEOTIDE SEQUENCE [LARGE SCALE GENOMIC DNA]</scope>
    <source>
        <strain evidence="4">cv. Da-Ae</strain>
        <tissue evidence="3">Seedling</tissue>
    </source>
</reference>
<evidence type="ECO:0000313" key="3">
    <source>
        <dbReference type="EMBL" id="KAH0890184.1"/>
    </source>
</evidence>
<sequence>MSLGLARSRGRGNSISLDKFIECRKNLSKPSPRLWPDDPRPQTTHLDETGEPIVEIHHPLLQKLESLRSLNEFDQVYAQVVVSGLLQHSLVSGRVIKKLCTCFHSVSRAASVFDSIHEPDAFLGNTILRCLLTSRQPLGALRFYYEKMVARCVLQNHYTFPLMAKVCAEIGFVKDGEKIHALVSKKGFDLDLFVRNSLIHMYSVFGRIQDAHKVFNGGYILDLVSWNLMIDGYVKNGEVDIARKLFDVMPERDVFTWNSVLCGYARVKDMEEARLYEEMVDKGDGFKPNKASITSVLTACGKLGRVDIGKRIHLYVTSNGIKPDMLLSTALLTMYAKCGVMDMAREVFDGMRERSIVSWNSMIMGYGMNGDGEKAVEMVLDLEKHGNVEPNGATLVCVLSACVSAGMVLEGWWVYDRLTRIYNVEPKVEHHGCLVNLLALAGLTKDSEELKGKESQSVIWTISNLDIGESLAKRLMRLQPSEVGPYVLLSYVYANDGKWEEVEKVRRMMDDAKLCRIRKESSNSSCITKILYSMLCEIGLELKILTQPIAI</sequence>
<gene>
    <name evidence="3" type="ORF">HID58_052613</name>
</gene>
<keyword evidence="4" id="KW-1185">Reference proteome</keyword>
<dbReference type="PANTHER" id="PTHR47926:SF485">
    <property type="entry name" value="REPEAT-LIKE SUPERFAMILY PROTEIN, PUTATIVE-RELATED"/>
    <property type="match status" value="1"/>
</dbReference>
<dbReference type="Pfam" id="PF12854">
    <property type="entry name" value="PPR_1"/>
    <property type="match status" value="1"/>
</dbReference>
<feature type="repeat" description="PPR" evidence="2">
    <location>
        <begin position="222"/>
        <end position="256"/>
    </location>
</feature>
<dbReference type="InterPro" id="IPR046848">
    <property type="entry name" value="E_motif"/>
</dbReference>
<name>A0ABQ8ACC3_BRANA</name>
<dbReference type="PANTHER" id="PTHR47926">
    <property type="entry name" value="PENTATRICOPEPTIDE REPEAT-CONTAINING PROTEIN"/>
    <property type="match status" value="1"/>
</dbReference>
<dbReference type="Pfam" id="PF13041">
    <property type="entry name" value="PPR_2"/>
    <property type="match status" value="1"/>
</dbReference>
<evidence type="ECO:0000313" key="4">
    <source>
        <dbReference type="Proteomes" id="UP000824890"/>
    </source>
</evidence>